<dbReference type="InterPro" id="IPR000276">
    <property type="entry name" value="GPCR_Rhodpsn"/>
</dbReference>
<dbReference type="GO" id="GO:0032870">
    <property type="term" value="P:cellular response to hormone stimulus"/>
    <property type="evidence" value="ECO:0007669"/>
    <property type="project" value="TreeGrafter"/>
</dbReference>
<comment type="caution">
    <text evidence="12">The sequence shown here is derived from an EMBL/GenBank/DDBJ whole genome shotgun (WGS) entry which is preliminary data.</text>
</comment>
<feature type="transmembrane region" description="Helical" evidence="10">
    <location>
        <begin position="157"/>
        <end position="179"/>
    </location>
</feature>
<evidence type="ECO:0000256" key="3">
    <source>
        <dbReference type="ARBA" id="ARBA00022475"/>
    </source>
</evidence>
<keyword evidence="13" id="KW-1185">Reference proteome</keyword>
<dbReference type="EMBL" id="JASPKZ010009367">
    <property type="protein sequence ID" value="KAJ9577292.1"/>
    <property type="molecule type" value="Genomic_DNA"/>
</dbReference>
<dbReference type="SUPFAM" id="SSF81321">
    <property type="entry name" value="Family A G protein-coupled receptor-like"/>
    <property type="match status" value="1"/>
</dbReference>
<proteinExistence type="inferred from homology"/>
<dbReference type="InterPro" id="IPR017452">
    <property type="entry name" value="GPCR_Rhodpsn_7TM"/>
</dbReference>
<sequence>DEVNERLSELLTLLKMAHTTQVPEEDQLTEEMVFGSIHKSCIATYCVLLVVSAFGNITVLVNILKRRRNLRFGNNYMFMHLAIADLLVTFLMMPLEIGWNATVSWKAGDAACRIMSFFRIFGLYLSSFVMVCISLDRCFAILRPMSNVVNVAKRSRIMLSIAWSLATLCSLPQVFIFHVQQHPKFPWYEQCLDFDFFPTHLHQFWYRVLGMLLMYGMPLLVIVISYACIITEIFRRYQLSPDDSFRRSSLVFLNRARNRTLKMAIIIFVVFFICWTPYYVMSLWYWIDKQSAEKVDLRIRKGLFLFACTNSCMNPIVYGYFNFRSGRGSGNGAPRPGQQLQHPQTVGINSRRGSNCSSIYRDNSNQSMHWNRRNSRETELHANNNRDENHLHPNHSVRTTSTVIHITV</sequence>
<dbReference type="PANTHER" id="PTHR24241:SF59">
    <property type="entry name" value="ADIPOKINETIC HORMONE RECEPTOR, ISOFORM C"/>
    <property type="match status" value="1"/>
</dbReference>
<feature type="non-terminal residue" evidence="12">
    <location>
        <position position="1"/>
    </location>
</feature>
<dbReference type="GO" id="GO:0005886">
    <property type="term" value="C:plasma membrane"/>
    <property type="evidence" value="ECO:0007669"/>
    <property type="project" value="UniProtKB-SubCell"/>
</dbReference>
<comment type="similarity">
    <text evidence="2 8">Belongs to the G-protein coupled receptor 1 family.</text>
</comment>
<evidence type="ECO:0000256" key="9">
    <source>
        <dbReference type="SAM" id="MobiDB-lite"/>
    </source>
</evidence>
<keyword evidence="6 10" id="KW-0472">Membrane</keyword>
<keyword evidence="7 8" id="KW-0675">Receptor</keyword>
<reference evidence="12" key="2">
    <citation type="submission" date="2023-05" db="EMBL/GenBank/DDBJ databases">
        <authorList>
            <person name="Fouks B."/>
        </authorList>
    </citation>
    <scope>NUCLEOTIDE SEQUENCE</scope>
    <source>
        <strain evidence="12">Stay&amp;Tobe</strain>
        <tissue evidence="12">Testes</tissue>
    </source>
</reference>
<evidence type="ECO:0000259" key="11">
    <source>
        <dbReference type="PROSITE" id="PS50262"/>
    </source>
</evidence>
<keyword evidence="5 10" id="KW-1133">Transmembrane helix</keyword>
<keyword evidence="4 8" id="KW-0812">Transmembrane</keyword>
<dbReference type="Gene3D" id="1.20.1070.10">
    <property type="entry name" value="Rhodopsin 7-helix transmembrane proteins"/>
    <property type="match status" value="1"/>
</dbReference>
<feature type="transmembrane region" description="Helical" evidence="10">
    <location>
        <begin position="204"/>
        <end position="229"/>
    </location>
</feature>
<feature type="transmembrane region" description="Helical" evidence="10">
    <location>
        <begin position="42"/>
        <end position="64"/>
    </location>
</feature>
<dbReference type="PROSITE" id="PS00237">
    <property type="entry name" value="G_PROTEIN_RECEP_F1_1"/>
    <property type="match status" value="1"/>
</dbReference>
<evidence type="ECO:0000256" key="2">
    <source>
        <dbReference type="ARBA" id="ARBA00010663"/>
    </source>
</evidence>
<feature type="region of interest" description="Disordered" evidence="9">
    <location>
        <begin position="330"/>
        <end position="353"/>
    </location>
</feature>
<evidence type="ECO:0000256" key="1">
    <source>
        <dbReference type="ARBA" id="ARBA00004651"/>
    </source>
</evidence>
<dbReference type="PROSITE" id="PS50262">
    <property type="entry name" value="G_PROTEIN_RECEP_F1_2"/>
    <property type="match status" value="1"/>
</dbReference>
<protein>
    <recommendedName>
        <fullName evidence="11">G-protein coupled receptors family 1 profile domain-containing protein</fullName>
    </recommendedName>
</protein>
<evidence type="ECO:0000313" key="12">
    <source>
        <dbReference type="EMBL" id="KAJ9577292.1"/>
    </source>
</evidence>
<keyword evidence="8" id="KW-0297">G-protein coupled receptor</keyword>
<accession>A0AAD7ZBT0</accession>
<dbReference type="PANTHER" id="PTHR24241">
    <property type="entry name" value="NEUROPEPTIDE RECEPTOR-RELATED G-PROTEIN COUPLED RECEPTOR"/>
    <property type="match status" value="1"/>
</dbReference>
<evidence type="ECO:0000313" key="13">
    <source>
        <dbReference type="Proteomes" id="UP001233999"/>
    </source>
</evidence>
<evidence type="ECO:0000256" key="8">
    <source>
        <dbReference type="RuleBase" id="RU000688"/>
    </source>
</evidence>
<dbReference type="PRINTS" id="PR00237">
    <property type="entry name" value="GPCRRHODOPSN"/>
</dbReference>
<feature type="transmembrane region" description="Helical" evidence="10">
    <location>
        <begin position="302"/>
        <end position="321"/>
    </location>
</feature>
<comment type="subcellular location">
    <subcellularLocation>
        <location evidence="1">Cell membrane</location>
        <topology evidence="1">Multi-pass membrane protein</topology>
    </subcellularLocation>
</comment>
<keyword evidence="8" id="KW-0807">Transducer</keyword>
<evidence type="ECO:0000256" key="4">
    <source>
        <dbReference type="ARBA" id="ARBA00022692"/>
    </source>
</evidence>
<dbReference type="Pfam" id="PF00001">
    <property type="entry name" value="7tm_1"/>
    <property type="match status" value="1"/>
</dbReference>
<dbReference type="GO" id="GO:0042277">
    <property type="term" value="F:peptide binding"/>
    <property type="evidence" value="ECO:0007669"/>
    <property type="project" value="TreeGrafter"/>
</dbReference>
<evidence type="ECO:0000256" key="5">
    <source>
        <dbReference type="ARBA" id="ARBA00022989"/>
    </source>
</evidence>
<feature type="domain" description="G-protein coupled receptors family 1 profile" evidence="11">
    <location>
        <begin position="55"/>
        <end position="318"/>
    </location>
</feature>
<feature type="transmembrane region" description="Helical" evidence="10">
    <location>
        <begin position="117"/>
        <end position="136"/>
    </location>
</feature>
<dbReference type="CDD" id="cd15382">
    <property type="entry name" value="7tmA_AKHR"/>
    <property type="match status" value="1"/>
</dbReference>
<feature type="non-terminal residue" evidence="12">
    <location>
        <position position="408"/>
    </location>
</feature>
<feature type="compositionally biased region" description="Polar residues" evidence="9">
    <location>
        <begin position="338"/>
        <end position="353"/>
    </location>
</feature>
<dbReference type="AlphaFoldDB" id="A0AAD7ZBT0"/>
<dbReference type="Proteomes" id="UP001233999">
    <property type="component" value="Unassembled WGS sequence"/>
</dbReference>
<evidence type="ECO:0000256" key="7">
    <source>
        <dbReference type="ARBA" id="ARBA00023170"/>
    </source>
</evidence>
<evidence type="ECO:0000256" key="6">
    <source>
        <dbReference type="ARBA" id="ARBA00023136"/>
    </source>
</evidence>
<evidence type="ECO:0000256" key="10">
    <source>
        <dbReference type="SAM" id="Phobius"/>
    </source>
</evidence>
<gene>
    <name evidence="12" type="ORF">L9F63_006131</name>
</gene>
<feature type="transmembrane region" description="Helical" evidence="10">
    <location>
        <begin position="76"/>
        <end position="97"/>
    </location>
</feature>
<name>A0AAD7ZBT0_DIPPU</name>
<keyword evidence="3" id="KW-1003">Cell membrane</keyword>
<feature type="transmembrane region" description="Helical" evidence="10">
    <location>
        <begin position="263"/>
        <end position="287"/>
    </location>
</feature>
<reference evidence="12" key="1">
    <citation type="journal article" date="2023" name="IScience">
        <title>Live-bearing cockroach genome reveals convergent evolutionary mechanisms linked to viviparity in insects and beyond.</title>
        <authorList>
            <person name="Fouks B."/>
            <person name="Harrison M.C."/>
            <person name="Mikhailova A.A."/>
            <person name="Marchal E."/>
            <person name="English S."/>
            <person name="Carruthers M."/>
            <person name="Jennings E.C."/>
            <person name="Chiamaka E.L."/>
            <person name="Frigard R.A."/>
            <person name="Pippel M."/>
            <person name="Attardo G.M."/>
            <person name="Benoit J.B."/>
            <person name="Bornberg-Bauer E."/>
            <person name="Tobe S.S."/>
        </authorList>
    </citation>
    <scope>NUCLEOTIDE SEQUENCE</scope>
    <source>
        <strain evidence="12">Stay&amp;Tobe</strain>
    </source>
</reference>
<dbReference type="GO" id="GO:0004930">
    <property type="term" value="F:G protein-coupled receptor activity"/>
    <property type="evidence" value="ECO:0007669"/>
    <property type="project" value="UniProtKB-KW"/>
</dbReference>
<organism evidence="12 13">
    <name type="scientific">Diploptera punctata</name>
    <name type="common">Pacific beetle cockroach</name>
    <dbReference type="NCBI Taxonomy" id="6984"/>
    <lineage>
        <taxon>Eukaryota</taxon>
        <taxon>Metazoa</taxon>
        <taxon>Ecdysozoa</taxon>
        <taxon>Arthropoda</taxon>
        <taxon>Hexapoda</taxon>
        <taxon>Insecta</taxon>
        <taxon>Pterygota</taxon>
        <taxon>Neoptera</taxon>
        <taxon>Polyneoptera</taxon>
        <taxon>Dictyoptera</taxon>
        <taxon>Blattodea</taxon>
        <taxon>Blaberoidea</taxon>
        <taxon>Blaberidae</taxon>
        <taxon>Diplopterinae</taxon>
        <taxon>Diploptera</taxon>
    </lineage>
</organism>
<dbReference type="GO" id="GO:0097003">
    <property type="term" value="F:adipokinetic hormone receptor activity"/>
    <property type="evidence" value="ECO:0007669"/>
    <property type="project" value="TreeGrafter"/>
</dbReference>